<evidence type="ECO:0000313" key="15">
    <source>
        <dbReference type="EMBL" id="RNA24925.1"/>
    </source>
</evidence>
<evidence type="ECO:0000256" key="6">
    <source>
        <dbReference type="ARBA" id="ARBA00022692"/>
    </source>
</evidence>
<dbReference type="Pfam" id="PF17039">
    <property type="entry name" value="Glyco_tran_10_N"/>
    <property type="match status" value="1"/>
</dbReference>
<dbReference type="GO" id="GO:0008417">
    <property type="term" value="F:fucosyltransferase activity"/>
    <property type="evidence" value="ECO:0007669"/>
    <property type="project" value="InterPro"/>
</dbReference>
<dbReference type="InterPro" id="IPR055270">
    <property type="entry name" value="Glyco_tran_10_C"/>
</dbReference>
<comment type="similarity">
    <text evidence="3 12">Belongs to the glycosyltransferase 10 family.</text>
</comment>
<keyword evidence="6 12" id="KW-0812">Transmembrane</keyword>
<keyword evidence="16" id="KW-1185">Reference proteome</keyword>
<evidence type="ECO:0000256" key="7">
    <source>
        <dbReference type="ARBA" id="ARBA00022968"/>
    </source>
</evidence>
<evidence type="ECO:0000256" key="8">
    <source>
        <dbReference type="ARBA" id="ARBA00022989"/>
    </source>
</evidence>
<dbReference type="GO" id="GO:0000139">
    <property type="term" value="C:Golgi membrane"/>
    <property type="evidence" value="ECO:0007669"/>
    <property type="project" value="UniProtKB-SubCell"/>
</dbReference>
<evidence type="ECO:0000256" key="12">
    <source>
        <dbReference type="RuleBase" id="RU003832"/>
    </source>
</evidence>
<proteinExistence type="inferred from homology"/>
<evidence type="ECO:0000259" key="14">
    <source>
        <dbReference type="Pfam" id="PF17039"/>
    </source>
</evidence>
<comment type="caution">
    <text evidence="15">The sequence shown here is derived from an EMBL/GenBank/DDBJ whole genome shotgun (WGS) entry which is preliminary data.</text>
</comment>
<keyword evidence="11" id="KW-0325">Glycoprotein</keyword>
<evidence type="ECO:0000256" key="3">
    <source>
        <dbReference type="ARBA" id="ARBA00008919"/>
    </source>
</evidence>
<protein>
    <recommendedName>
        <fullName evidence="12">Fucosyltransferase</fullName>
        <ecNumber evidence="12">2.4.1.-</ecNumber>
    </recommendedName>
</protein>
<evidence type="ECO:0000256" key="1">
    <source>
        <dbReference type="ARBA" id="ARBA00004323"/>
    </source>
</evidence>
<keyword evidence="8" id="KW-1133">Transmembrane helix</keyword>
<evidence type="ECO:0000256" key="4">
    <source>
        <dbReference type="ARBA" id="ARBA00022676"/>
    </source>
</evidence>
<dbReference type="EMBL" id="REGN01003016">
    <property type="protein sequence ID" value="RNA24925.1"/>
    <property type="molecule type" value="Genomic_DNA"/>
</dbReference>
<dbReference type="UniPathway" id="UPA00378"/>
<evidence type="ECO:0000256" key="5">
    <source>
        <dbReference type="ARBA" id="ARBA00022679"/>
    </source>
</evidence>
<dbReference type="SUPFAM" id="SSF53756">
    <property type="entry name" value="UDP-Glycosyltransferase/glycogen phosphorylase"/>
    <property type="match status" value="1"/>
</dbReference>
<gene>
    <name evidence="15" type="ORF">BpHYR1_013326</name>
</gene>
<dbReference type="InterPro" id="IPR038577">
    <property type="entry name" value="GT10-like_C_sf"/>
</dbReference>
<evidence type="ECO:0000313" key="16">
    <source>
        <dbReference type="Proteomes" id="UP000276133"/>
    </source>
</evidence>
<reference evidence="15 16" key="1">
    <citation type="journal article" date="2018" name="Sci. Rep.">
        <title>Genomic signatures of local adaptation to the degree of environmental predictability in rotifers.</title>
        <authorList>
            <person name="Franch-Gras L."/>
            <person name="Hahn C."/>
            <person name="Garcia-Roger E.M."/>
            <person name="Carmona M.J."/>
            <person name="Serra M."/>
            <person name="Gomez A."/>
        </authorList>
    </citation>
    <scope>NUCLEOTIDE SEQUENCE [LARGE SCALE GENOMIC DNA]</scope>
    <source>
        <strain evidence="15">HYR1</strain>
    </source>
</reference>
<name>A0A3M7RNM0_BRAPC</name>
<dbReference type="EC" id="2.4.1.-" evidence="12"/>
<dbReference type="FunFam" id="3.40.50.11660:FF:000002">
    <property type="entry name" value="Alpha-(1,3)-fucosyltransferase"/>
    <property type="match status" value="1"/>
</dbReference>
<keyword evidence="4 12" id="KW-0328">Glycosyltransferase</keyword>
<organism evidence="15 16">
    <name type="scientific">Brachionus plicatilis</name>
    <name type="common">Marine rotifer</name>
    <name type="synonym">Brachionus muelleri</name>
    <dbReference type="NCBI Taxonomy" id="10195"/>
    <lineage>
        <taxon>Eukaryota</taxon>
        <taxon>Metazoa</taxon>
        <taxon>Spiralia</taxon>
        <taxon>Gnathifera</taxon>
        <taxon>Rotifera</taxon>
        <taxon>Eurotatoria</taxon>
        <taxon>Monogononta</taxon>
        <taxon>Pseudotrocha</taxon>
        <taxon>Ploima</taxon>
        <taxon>Brachionidae</taxon>
        <taxon>Brachionus</taxon>
    </lineage>
</organism>
<evidence type="ECO:0000256" key="10">
    <source>
        <dbReference type="ARBA" id="ARBA00023136"/>
    </source>
</evidence>
<evidence type="ECO:0000256" key="11">
    <source>
        <dbReference type="ARBA" id="ARBA00023180"/>
    </source>
</evidence>
<keyword evidence="5 12" id="KW-0808">Transferase</keyword>
<dbReference type="AlphaFoldDB" id="A0A3M7RNM0"/>
<keyword evidence="10" id="KW-0472">Membrane</keyword>
<dbReference type="PANTHER" id="PTHR48438:SF1">
    <property type="entry name" value="ALPHA-(1,3)-FUCOSYLTRANSFERASE C-RELATED"/>
    <property type="match status" value="1"/>
</dbReference>
<evidence type="ECO:0000259" key="13">
    <source>
        <dbReference type="Pfam" id="PF00852"/>
    </source>
</evidence>
<dbReference type="OrthoDB" id="427096at2759"/>
<feature type="domain" description="Fucosyltransferase N-terminal" evidence="14">
    <location>
        <begin position="54"/>
        <end position="148"/>
    </location>
</feature>
<evidence type="ECO:0000256" key="2">
    <source>
        <dbReference type="ARBA" id="ARBA00004922"/>
    </source>
</evidence>
<dbReference type="InterPro" id="IPR001503">
    <property type="entry name" value="Glyco_trans_10"/>
</dbReference>
<evidence type="ECO:0000256" key="9">
    <source>
        <dbReference type="ARBA" id="ARBA00023034"/>
    </source>
</evidence>
<comment type="pathway">
    <text evidence="2">Protein modification; protein glycosylation.</text>
</comment>
<dbReference type="InterPro" id="IPR031481">
    <property type="entry name" value="Glyco_tran_10_N"/>
</dbReference>
<accession>A0A3M7RNM0</accession>
<dbReference type="PANTHER" id="PTHR48438">
    <property type="entry name" value="ALPHA-(1,3)-FUCOSYLTRANSFERASE C-RELATED"/>
    <property type="match status" value="1"/>
</dbReference>
<keyword evidence="9 12" id="KW-0333">Golgi apparatus</keyword>
<keyword evidence="7" id="KW-0735">Signal-anchor</keyword>
<dbReference type="Pfam" id="PF00852">
    <property type="entry name" value="Glyco_transf_10"/>
    <property type="match status" value="1"/>
</dbReference>
<dbReference type="GO" id="GO:0032580">
    <property type="term" value="C:Golgi cisterna membrane"/>
    <property type="evidence" value="ECO:0007669"/>
    <property type="project" value="UniProtKB-SubCell"/>
</dbReference>
<dbReference type="Proteomes" id="UP000276133">
    <property type="component" value="Unassembled WGS sequence"/>
</dbReference>
<comment type="subcellular location">
    <subcellularLocation>
        <location evidence="1">Golgi apparatus membrane</location>
        <topology evidence="1">Single-pass type II membrane protein</topology>
    </subcellularLocation>
    <subcellularLocation>
        <location evidence="12">Golgi apparatus</location>
        <location evidence="12">Golgi stack membrane</location>
        <topology evidence="12">Single-pass type II membrane protein</topology>
    </subcellularLocation>
</comment>
<sequence>MSGIIFKITKFKRRRKIKYFELVRDIHLQKLKAVQLITPRFENPDWQFGHLGEHPFKGCPESRCFAFRSKNHLHIPEPESDGVMVHSKELFYMPSKNYNRSPRQLWMFYTLEPQRLSFCSNFYRLTDFDDWFNLTATFKTDSDVPLSYRDFSEWSDLEYDQLYIDQYQKLAKKKNLTDFTLNLKAKSKNASIAWFVSHCNTNSRREDYVKELSKHINVDVFGKCSSQKIREPCYRSKSQQCNNFLNRYKFRLAFENSLCDDYISEKFWDIYSYNKLFDINLVNVVRGAKEEQYRKVIPFSKFYINADWFDSPKKLADYLNYLNENDTAYLEYFSWKVDLYQKIGLNAQNTSLVRSRLEKRYQGEEFIIKEPFCKLCQYLHNESYLNNHQNNRRWSISKWFGHETSCWDKKLVERLIYLGVELNEDSSDTSHLDKRKRALRLVLIELKNNELITEKTSAYLKLHYASAILWNGNDKS</sequence>
<dbReference type="Gene3D" id="3.40.50.11660">
    <property type="entry name" value="Glycosyl transferase family 10, C-terminal domain"/>
    <property type="match status" value="1"/>
</dbReference>
<dbReference type="STRING" id="10195.A0A3M7RNM0"/>
<feature type="domain" description="Fucosyltransferase C-terminal" evidence="13">
    <location>
        <begin position="186"/>
        <end position="385"/>
    </location>
</feature>